<organism evidence="1 2">
    <name type="scientific">Chromobacterium subtsugae</name>
    <dbReference type="NCBI Taxonomy" id="251747"/>
    <lineage>
        <taxon>Bacteria</taxon>
        <taxon>Pseudomonadati</taxon>
        <taxon>Pseudomonadota</taxon>
        <taxon>Betaproteobacteria</taxon>
        <taxon>Neisseriales</taxon>
        <taxon>Chromobacteriaceae</taxon>
        <taxon>Chromobacterium</taxon>
    </lineage>
</organism>
<protein>
    <recommendedName>
        <fullName evidence="3">VanZ-like domain-containing protein</fullName>
    </recommendedName>
</protein>
<evidence type="ECO:0000313" key="1">
    <source>
        <dbReference type="EMBL" id="MBW8286073.1"/>
    </source>
</evidence>
<name>A0ABS7F7K5_9NEIS</name>
<proteinExistence type="predicted"/>
<sequence length="265" mass="29117">MRKRLAAAVSGWPFLIALCLLLANDWWLKAAHPGWLSGKLSDFAGLALAGIVLLAAWPRRFGEICAGLAAAWLWWKSACSSSAIETFNALAPYRIGRTVDYSDLLALAVLPLCRLAVVRRKRLALSAPAARRWLAPPLALAAVLACAASAVPYSQQYGVRSRASAARMDRVKVVEALNAVAAQYQLRCESCDPALDKGVYEGGGKHSVLLRYQFSSNQEVRFDIWTVLPGVFNGGERERLEAMRDSIRYQMAQRIPGLDYLEPIN</sequence>
<comment type="caution">
    <text evidence="1">The sequence shown here is derived from an EMBL/GenBank/DDBJ whole genome shotgun (WGS) entry which is preliminary data.</text>
</comment>
<dbReference type="EMBL" id="JAHDTB010000001">
    <property type="protein sequence ID" value="MBW8286073.1"/>
    <property type="molecule type" value="Genomic_DNA"/>
</dbReference>
<dbReference type="Proteomes" id="UP000711178">
    <property type="component" value="Unassembled WGS sequence"/>
</dbReference>
<accession>A0ABS7F7K5</accession>
<reference evidence="1 2" key="1">
    <citation type="submission" date="2021-05" db="EMBL/GenBank/DDBJ databases">
        <title>Draft Whole Genome Sequencing Of Biosensor Chromobacterium violaceum Strain CV026 Reveals A Regulatory RNA In Chromobacterium violaceum Phenotype Regulatory Network.</title>
        <authorList>
            <person name="Hong K.W."/>
            <person name="Chan K.G."/>
            <person name="Chang C.-Y."/>
        </authorList>
    </citation>
    <scope>NUCLEOTIDE SEQUENCE [LARGE SCALE GENOMIC DNA]</scope>
    <source>
        <strain evidence="1 2">ATCC 31532</strain>
    </source>
</reference>
<dbReference type="GeneID" id="89683692"/>
<dbReference type="RefSeq" id="WP_043573017.1">
    <property type="nucleotide sequence ID" value="NZ_CP142381.1"/>
</dbReference>
<keyword evidence="2" id="KW-1185">Reference proteome</keyword>
<evidence type="ECO:0008006" key="3">
    <source>
        <dbReference type="Google" id="ProtNLM"/>
    </source>
</evidence>
<evidence type="ECO:0000313" key="2">
    <source>
        <dbReference type="Proteomes" id="UP000711178"/>
    </source>
</evidence>
<gene>
    <name evidence="1" type="ORF">KIF53_00300</name>
</gene>